<dbReference type="InterPro" id="IPR003346">
    <property type="entry name" value="Transposase_20"/>
</dbReference>
<dbReference type="GO" id="GO:0003677">
    <property type="term" value="F:DNA binding"/>
    <property type="evidence" value="ECO:0007669"/>
    <property type="project" value="InterPro"/>
</dbReference>
<dbReference type="InterPro" id="IPR047650">
    <property type="entry name" value="Transpos_IS110"/>
</dbReference>
<dbReference type="Pfam" id="PF02371">
    <property type="entry name" value="Transposase_20"/>
    <property type="match status" value="1"/>
</dbReference>
<dbReference type="InterPro" id="IPR002525">
    <property type="entry name" value="Transp_IS110-like_N"/>
</dbReference>
<dbReference type="PANTHER" id="PTHR33055:SF13">
    <property type="entry name" value="TRANSPOSASE"/>
    <property type="match status" value="1"/>
</dbReference>
<gene>
    <name evidence="3" type="ORF">FHS48_004002</name>
</gene>
<name>A0A7W9ZJA8_NOVIT</name>
<dbReference type="RefSeq" id="WP_184266750.1">
    <property type="nucleotide sequence ID" value="NZ_JACIIX010000044.1"/>
</dbReference>
<dbReference type="Proteomes" id="UP000544872">
    <property type="component" value="Unassembled WGS sequence"/>
</dbReference>
<evidence type="ECO:0000259" key="1">
    <source>
        <dbReference type="Pfam" id="PF01548"/>
    </source>
</evidence>
<dbReference type="PANTHER" id="PTHR33055">
    <property type="entry name" value="TRANSPOSASE FOR INSERTION SEQUENCE ELEMENT IS1111A"/>
    <property type="match status" value="1"/>
</dbReference>
<feature type="domain" description="Transposase IS110-like N-terminal" evidence="1">
    <location>
        <begin position="6"/>
        <end position="146"/>
    </location>
</feature>
<dbReference type="GO" id="GO:0006313">
    <property type="term" value="P:DNA transposition"/>
    <property type="evidence" value="ECO:0007669"/>
    <property type="project" value="InterPro"/>
</dbReference>
<proteinExistence type="predicted"/>
<dbReference type="GO" id="GO:0004803">
    <property type="term" value="F:transposase activity"/>
    <property type="evidence" value="ECO:0007669"/>
    <property type="project" value="InterPro"/>
</dbReference>
<feature type="domain" description="Transposase IS116/IS110/IS902 C-terminal" evidence="2">
    <location>
        <begin position="190"/>
        <end position="271"/>
    </location>
</feature>
<evidence type="ECO:0000259" key="2">
    <source>
        <dbReference type="Pfam" id="PF02371"/>
    </source>
</evidence>
<evidence type="ECO:0000313" key="4">
    <source>
        <dbReference type="Proteomes" id="UP000544872"/>
    </source>
</evidence>
<sequence length="303" mass="32724">MTETTIGIDVSKDFLDAHRHPDGDGHRFANDKAGFKALIGWIGTGASRVVFEPTGPYHGALERALAKAGLPVAKVNPRQARRFAEATGKLAKTDRLDAALLARMGALLQLEVRPAHTAIIAELKQLHLARQALVKDRTAAKNRSKAASLTVLKRQSAERLRHIERQMTAIEAEIKSRIQGDAELARRFDILVSIPGVARLTAFVLLIEMPELGAMEAGQAASLSGLAPVARQSGRWTGKAFIRGGRANVRQALYMPALVAMRFNPDLKAKYDQLVGAGKPAKVAITAIMRKLIVMANALLKAG</sequence>
<accession>A0A7W9ZJA8</accession>
<keyword evidence="4" id="KW-1185">Reference proteome</keyword>
<dbReference type="EMBL" id="JACIIX010000044">
    <property type="protein sequence ID" value="MBB6212543.1"/>
    <property type="molecule type" value="Genomic_DNA"/>
</dbReference>
<reference evidence="3 4" key="1">
    <citation type="submission" date="2020-08" db="EMBL/GenBank/DDBJ databases">
        <title>Genomic Encyclopedia of Type Strains, Phase IV (KMG-IV): sequencing the most valuable type-strain genomes for metagenomic binning, comparative biology and taxonomic classification.</title>
        <authorList>
            <person name="Goeker M."/>
        </authorList>
    </citation>
    <scope>NUCLEOTIDE SEQUENCE [LARGE SCALE GENOMIC DNA]</scope>
    <source>
        <strain evidence="3 4">DSM 11590</strain>
    </source>
</reference>
<dbReference type="Pfam" id="PF01548">
    <property type="entry name" value="DEDD_Tnp_IS110"/>
    <property type="match status" value="1"/>
</dbReference>
<feature type="non-terminal residue" evidence="3">
    <location>
        <position position="303"/>
    </location>
</feature>
<dbReference type="AlphaFoldDB" id="A0A7W9ZJA8"/>
<organism evidence="3 4">
    <name type="scientific">Novispirillum itersonii</name>
    <name type="common">Aquaspirillum itersonii</name>
    <dbReference type="NCBI Taxonomy" id="189"/>
    <lineage>
        <taxon>Bacteria</taxon>
        <taxon>Pseudomonadati</taxon>
        <taxon>Pseudomonadota</taxon>
        <taxon>Alphaproteobacteria</taxon>
        <taxon>Rhodospirillales</taxon>
        <taxon>Novispirillaceae</taxon>
        <taxon>Novispirillum</taxon>
    </lineage>
</organism>
<dbReference type="NCBIfam" id="NF033542">
    <property type="entry name" value="transpos_IS110"/>
    <property type="match status" value="1"/>
</dbReference>
<protein>
    <submittedName>
        <fullName evidence="3">Transposase</fullName>
    </submittedName>
</protein>
<comment type="caution">
    <text evidence="3">The sequence shown here is derived from an EMBL/GenBank/DDBJ whole genome shotgun (WGS) entry which is preliminary data.</text>
</comment>
<evidence type="ECO:0000313" key="3">
    <source>
        <dbReference type="EMBL" id="MBB6212543.1"/>
    </source>
</evidence>